<dbReference type="Gene3D" id="3.20.20.120">
    <property type="entry name" value="Enolase-like C-terminal domain"/>
    <property type="match status" value="1"/>
</dbReference>
<feature type="active site" description="Proton acceptor; specific for (S)-substrate epimerization" evidence="5">
    <location>
        <position position="249"/>
    </location>
</feature>
<accession>H1FV63</accession>
<reference evidence="10 11" key="1">
    <citation type="journal article" date="2012" name="Proc. Natl. Acad. Sci. U.S.A.">
        <title>Genome and physiology of a model Epsilonproteobacterium responsible for sulfide detoxification in marine oxygen depletion zones.</title>
        <authorList>
            <person name="Grote J."/>
            <person name="Schott T."/>
            <person name="Bruckner C.G."/>
            <person name="Glockner F.O."/>
            <person name="Jost G."/>
            <person name="Teeling H."/>
            <person name="Labrenz M."/>
            <person name="Jurgens K."/>
        </authorList>
    </citation>
    <scope>NUCLEOTIDE SEQUENCE [LARGE SCALE GENOMIC DNA]</scope>
    <source>
        <strain evidence="10 11">GD1</strain>
    </source>
</reference>
<organism evidence="10 11">
    <name type="scientific">Sulfurimonas gotlandica (strain DSM 19862 / JCM 16533 / GD1)</name>
    <dbReference type="NCBI Taxonomy" id="929558"/>
    <lineage>
        <taxon>Bacteria</taxon>
        <taxon>Pseudomonadati</taxon>
        <taxon>Campylobacterota</taxon>
        <taxon>Epsilonproteobacteria</taxon>
        <taxon>Campylobacterales</taxon>
        <taxon>Sulfurimonadaceae</taxon>
        <taxon>Sulfurimonas</taxon>
    </lineage>
</organism>
<evidence type="ECO:0000256" key="3">
    <source>
        <dbReference type="ARBA" id="ARBA00022842"/>
    </source>
</evidence>
<feature type="binding site" evidence="6">
    <location>
        <position position="24"/>
    </location>
    <ligand>
        <name>substrate</name>
    </ligand>
</feature>
<evidence type="ECO:0000256" key="5">
    <source>
        <dbReference type="PIRSR" id="PIRSR634603-1"/>
    </source>
</evidence>
<feature type="binding site" evidence="7">
    <location>
        <position position="225"/>
    </location>
    <ligand>
        <name>Mg(2+)</name>
        <dbReference type="ChEBI" id="CHEBI:18420"/>
    </ligand>
</feature>
<dbReference type="InterPro" id="IPR036849">
    <property type="entry name" value="Enolase-like_C_sf"/>
</dbReference>
<feature type="domain" description="Mandelate racemase/muconate lactonizing enzyme C-terminal" evidence="9">
    <location>
        <begin position="128"/>
        <end position="221"/>
    </location>
</feature>
<feature type="binding site" evidence="7">
    <location>
        <position position="174"/>
    </location>
    <ligand>
        <name>Mg(2+)</name>
        <dbReference type="ChEBI" id="CHEBI:18420"/>
    </ligand>
</feature>
<evidence type="ECO:0000256" key="2">
    <source>
        <dbReference type="ARBA" id="ARBA00022723"/>
    </source>
</evidence>
<comment type="cofactor">
    <cofactor evidence="7 8">
        <name>Mg(2+)</name>
        <dbReference type="ChEBI" id="CHEBI:18420"/>
    </cofactor>
    <text evidence="7 8">Binds 1 Mg(2+) ion per subunit.</text>
</comment>
<dbReference type="STRING" id="929558.SMGD1_1734"/>
<dbReference type="Proteomes" id="UP000006431">
    <property type="component" value="Unassembled WGS sequence"/>
</dbReference>
<dbReference type="InterPro" id="IPR034603">
    <property type="entry name" value="Dipeptide_epimerase"/>
</dbReference>
<dbReference type="SFLD" id="SFLDG00180">
    <property type="entry name" value="muconate_cycloisomerase"/>
    <property type="match status" value="1"/>
</dbReference>
<dbReference type="SFLD" id="SFLDS00001">
    <property type="entry name" value="Enolase"/>
    <property type="match status" value="1"/>
</dbReference>
<dbReference type="InterPro" id="IPR029065">
    <property type="entry name" value="Enolase_C-like"/>
</dbReference>
<dbReference type="HOGENOM" id="CLU_030273_4_0_7"/>
<dbReference type="PANTHER" id="PTHR48073">
    <property type="entry name" value="O-SUCCINYLBENZOATE SYNTHASE-RELATED"/>
    <property type="match status" value="1"/>
</dbReference>
<dbReference type="PANTHER" id="PTHR48073:SF2">
    <property type="entry name" value="O-SUCCINYLBENZOATE SYNTHASE"/>
    <property type="match status" value="1"/>
</dbReference>
<dbReference type="SUPFAM" id="SSF54826">
    <property type="entry name" value="Enolase N-terminal domain-like"/>
    <property type="match status" value="1"/>
</dbReference>
<keyword evidence="3 7" id="KW-0460">Magnesium</keyword>
<dbReference type="EC" id="5.1.1.-" evidence="8"/>
<feature type="binding site" evidence="6">
    <location>
        <position position="279"/>
    </location>
    <ligand>
        <name>substrate</name>
    </ligand>
</feature>
<dbReference type="RefSeq" id="WP_008336237.1">
    <property type="nucleotide sequence ID" value="NZ_AFRZ01000001.1"/>
</dbReference>
<evidence type="ECO:0000313" key="11">
    <source>
        <dbReference type="Proteomes" id="UP000006431"/>
    </source>
</evidence>
<feature type="binding site" evidence="7">
    <location>
        <position position="200"/>
    </location>
    <ligand>
        <name>Mg(2+)</name>
        <dbReference type="ChEBI" id="CHEBI:18420"/>
    </ligand>
</feature>
<keyword evidence="4 8" id="KW-0413">Isomerase</keyword>
<comment type="caution">
    <text evidence="10">The sequence shown here is derived from an EMBL/GenBank/DDBJ whole genome shotgun (WGS) entry which is preliminary data.</text>
</comment>
<dbReference type="AlphaFoldDB" id="B6BIA7"/>
<proteinExistence type="inferred from homology"/>
<dbReference type="eggNOG" id="COG4948">
    <property type="taxonomic scope" value="Bacteria"/>
</dbReference>
<evidence type="ECO:0000256" key="4">
    <source>
        <dbReference type="ARBA" id="ARBA00023235"/>
    </source>
</evidence>
<feature type="binding site" evidence="6">
    <location>
        <position position="122"/>
    </location>
    <ligand>
        <name>substrate</name>
    </ligand>
</feature>
<keyword evidence="2 7" id="KW-0479">Metal-binding</keyword>
<gene>
    <name evidence="10" type="ORF">SMGD1_1734</name>
</gene>
<dbReference type="GO" id="GO:0046872">
    <property type="term" value="F:metal ion binding"/>
    <property type="evidence" value="ECO:0007669"/>
    <property type="project" value="UniProtKB-KW"/>
</dbReference>
<dbReference type="InterPro" id="IPR029017">
    <property type="entry name" value="Enolase-like_N"/>
</dbReference>
<feature type="binding site" evidence="6">
    <location>
        <position position="277"/>
    </location>
    <ligand>
        <name>substrate</name>
    </ligand>
</feature>
<feature type="binding site" evidence="6">
    <location>
        <position position="305"/>
    </location>
    <ligand>
        <name>substrate</name>
    </ligand>
</feature>
<keyword evidence="11" id="KW-1185">Reference proteome</keyword>
<protein>
    <recommendedName>
        <fullName evidence="8">Dipeptide epimerase</fullName>
        <ecNumber evidence="8">5.1.1.-</ecNumber>
    </recommendedName>
</protein>
<evidence type="ECO:0000256" key="1">
    <source>
        <dbReference type="ARBA" id="ARBA00008031"/>
    </source>
</evidence>
<evidence type="ECO:0000313" key="10">
    <source>
        <dbReference type="EMBL" id="EHP30257.1"/>
    </source>
</evidence>
<dbReference type="EMBL" id="AFRZ01000001">
    <property type="protein sequence ID" value="EHP30257.1"/>
    <property type="molecule type" value="Genomic_DNA"/>
</dbReference>
<dbReference type="SMART" id="SM00922">
    <property type="entry name" value="MR_MLE"/>
    <property type="match status" value="1"/>
</dbReference>
<dbReference type="SUPFAM" id="SSF51604">
    <property type="entry name" value="Enolase C-terminal domain-like"/>
    <property type="match status" value="1"/>
</dbReference>
<evidence type="ECO:0000256" key="7">
    <source>
        <dbReference type="PIRSR" id="PIRSR634603-3"/>
    </source>
</evidence>
<sequence>MKILDISTEVKEIALKTPFITALRRVDAVEFVRVKVVCDDGSVAYGEAPATRAVTGEDIYSILSDIAFIQEELIGLTPKDAIVSLHLAEMGSSAKAALDMALFYLLPQTKEKQNLTLQTDITISLKDSDEMISDATQAIASGMNILKVKFGGDIKHAIEVTNRLSELDAKLIIDANQAWTQDDTMEYLEATLNVKLELIEQPVKADELHELRCITNYSHVPILADESVFTLEDAKAIIEYACADMINIKLMKCGGVTKAIEILEFARKNDIKCMLGSMLEGPISINAALNLAMEYSDVIAYIDLDSPLLYKEPSNELEFDFNGCEITRK</sequence>
<dbReference type="InterPro" id="IPR013342">
    <property type="entry name" value="Mandelate_racemase_C"/>
</dbReference>
<dbReference type="Pfam" id="PF13378">
    <property type="entry name" value="MR_MLE_C"/>
    <property type="match status" value="1"/>
</dbReference>
<feature type="binding site" evidence="6">
    <location>
        <position position="303"/>
    </location>
    <ligand>
        <name>substrate</name>
    </ligand>
</feature>
<name>B6BIA7_SULGG</name>
<dbReference type="GO" id="GO:0016855">
    <property type="term" value="F:racemase and epimerase activity, acting on amino acids and derivatives"/>
    <property type="evidence" value="ECO:0007669"/>
    <property type="project" value="UniProtKB-UniRule"/>
</dbReference>
<comment type="similarity">
    <text evidence="1 8">Belongs to the mandelate racemase/muconate lactonizing enzyme family.</text>
</comment>
<dbReference type="Gene3D" id="3.30.390.10">
    <property type="entry name" value="Enolase-like, N-terminal domain"/>
    <property type="match status" value="1"/>
</dbReference>
<evidence type="ECO:0000259" key="9">
    <source>
        <dbReference type="SMART" id="SM00922"/>
    </source>
</evidence>
<dbReference type="CDD" id="cd03319">
    <property type="entry name" value="L-Ala-DL-Glu_epimerase"/>
    <property type="match status" value="1"/>
</dbReference>
<evidence type="ECO:0000256" key="6">
    <source>
        <dbReference type="PIRSR" id="PIRSR634603-2"/>
    </source>
</evidence>
<dbReference type="PATRIC" id="fig|929558.5.peg.1728"/>
<feature type="binding site" evidence="6">
    <location>
        <position position="147"/>
    </location>
    <ligand>
        <name>substrate</name>
    </ligand>
</feature>
<evidence type="ECO:0000256" key="8">
    <source>
        <dbReference type="RuleBase" id="RU366006"/>
    </source>
</evidence>
<feature type="active site" description="Proton acceptor; specific for (R)-substrate epimerization" evidence="5">
    <location>
        <position position="149"/>
    </location>
</feature>
<dbReference type="OrthoDB" id="9782675at2"/>
<accession>B6BIA7</accession>